<dbReference type="InterPro" id="IPR000914">
    <property type="entry name" value="SBP_5_dom"/>
</dbReference>
<accession>A0A158M7W4</accession>
<name>A0A158M7W4_9BORD</name>
<evidence type="ECO:0000256" key="2">
    <source>
        <dbReference type="ARBA" id="ARBA00022448"/>
    </source>
</evidence>
<dbReference type="Proteomes" id="UP000026682">
    <property type="component" value="Unassembled WGS sequence"/>
</dbReference>
<dbReference type="PANTHER" id="PTHR30290">
    <property type="entry name" value="PERIPLASMIC BINDING COMPONENT OF ABC TRANSPORTER"/>
    <property type="match status" value="1"/>
</dbReference>
<protein>
    <submittedName>
        <fullName evidence="6">ABC transporter, substrate-binding protein, family 5 domain protein</fullName>
    </submittedName>
</protein>
<gene>
    <name evidence="6" type="ORF">L497_2115</name>
</gene>
<dbReference type="GO" id="GO:0015833">
    <property type="term" value="P:peptide transport"/>
    <property type="evidence" value="ECO:0007669"/>
    <property type="project" value="TreeGrafter"/>
</dbReference>
<evidence type="ECO:0000256" key="4">
    <source>
        <dbReference type="SAM" id="SignalP"/>
    </source>
</evidence>
<dbReference type="AlphaFoldDB" id="A0A158M7W4"/>
<dbReference type="PANTHER" id="PTHR30290:SF9">
    <property type="entry name" value="OLIGOPEPTIDE-BINDING PROTEIN APPA"/>
    <property type="match status" value="1"/>
</dbReference>
<reference evidence="6 7" key="1">
    <citation type="submission" date="2014-03" db="EMBL/GenBank/DDBJ databases">
        <title>Genome sequence of Bordetella holmseii.</title>
        <authorList>
            <person name="Harvill E."/>
            <person name="Goodfield L.L."/>
            <person name="Ivanov Y."/>
            <person name="Meyer J.A."/>
            <person name="Newth C."/>
            <person name="Cassiday P."/>
            <person name="Tondella M.L."/>
            <person name="Liao P."/>
            <person name="Zimmerman J."/>
            <person name="Meert K."/>
            <person name="Wessel D."/>
            <person name="Berger J."/>
            <person name="Dean J.M."/>
            <person name="Holubkov R."/>
            <person name="Burr J."/>
            <person name="Liu T."/>
            <person name="Brinkac L.M."/>
            <person name="Sanka R."/>
            <person name="Kim M."/>
            <person name="Losada L."/>
        </authorList>
    </citation>
    <scope>NUCLEOTIDE SEQUENCE [LARGE SCALE GENOMIC DNA]</scope>
    <source>
        <strain evidence="6 7">CDC-H585-BH</strain>
    </source>
</reference>
<evidence type="ECO:0000313" key="7">
    <source>
        <dbReference type="Proteomes" id="UP000026682"/>
    </source>
</evidence>
<dbReference type="GeneID" id="93119125"/>
<dbReference type="InterPro" id="IPR039424">
    <property type="entry name" value="SBP_5"/>
</dbReference>
<dbReference type="SUPFAM" id="SSF53850">
    <property type="entry name" value="Periplasmic binding protein-like II"/>
    <property type="match status" value="1"/>
</dbReference>
<evidence type="ECO:0000313" key="6">
    <source>
        <dbReference type="EMBL" id="KAK96303.1"/>
    </source>
</evidence>
<evidence type="ECO:0000256" key="1">
    <source>
        <dbReference type="ARBA" id="ARBA00005695"/>
    </source>
</evidence>
<dbReference type="Pfam" id="PF00496">
    <property type="entry name" value="SBP_bac_5"/>
    <property type="match status" value="1"/>
</dbReference>
<organism evidence="6 7">
    <name type="scientific">Bordetella holmesii CDC-H585-BH</name>
    <dbReference type="NCBI Taxonomy" id="1331206"/>
    <lineage>
        <taxon>Bacteria</taxon>
        <taxon>Pseudomonadati</taxon>
        <taxon>Pseudomonadota</taxon>
        <taxon>Betaproteobacteria</taxon>
        <taxon>Burkholderiales</taxon>
        <taxon>Alcaligenaceae</taxon>
        <taxon>Bordetella</taxon>
    </lineage>
</organism>
<proteinExistence type="inferred from homology"/>
<evidence type="ECO:0000259" key="5">
    <source>
        <dbReference type="Pfam" id="PF00496"/>
    </source>
</evidence>
<comment type="similarity">
    <text evidence="1">Belongs to the bacterial solute-binding protein 5 family.</text>
</comment>
<comment type="caution">
    <text evidence="6">The sequence shown here is derived from an EMBL/GenBank/DDBJ whole genome shotgun (WGS) entry which is preliminary data.</text>
</comment>
<dbReference type="EMBL" id="JFZZ01000043">
    <property type="protein sequence ID" value="KAK96303.1"/>
    <property type="molecule type" value="Genomic_DNA"/>
</dbReference>
<dbReference type="STRING" id="35814.BBB42_13705"/>
<dbReference type="Gene3D" id="3.40.190.10">
    <property type="entry name" value="Periplasmic binding protein-like II"/>
    <property type="match status" value="1"/>
</dbReference>
<feature type="domain" description="Solute-binding protein family 5" evidence="5">
    <location>
        <begin position="71"/>
        <end position="138"/>
    </location>
</feature>
<feature type="signal peptide" evidence="4">
    <location>
        <begin position="1"/>
        <end position="24"/>
    </location>
</feature>
<dbReference type="PATRIC" id="fig|1331206.3.peg.923"/>
<keyword evidence="2" id="KW-0813">Transport</keyword>
<sequence length="139" mass="15145">MLFTRRRFNLFLGLAIAAQGAVPALVFGKSAGTVTEYANEPAVLTQIDRNGPEAIGAKILEGLVDHDADLKLVPALAVSWEQSPDALRHTFHLRTGVKWHDGKPFSSADVAYSILTLKKVHPRRKSTFANLVDVETPDA</sequence>
<dbReference type="GO" id="GO:1904680">
    <property type="term" value="F:peptide transmembrane transporter activity"/>
    <property type="evidence" value="ECO:0007669"/>
    <property type="project" value="TreeGrafter"/>
</dbReference>
<keyword evidence="3 4" id="KW-0732">Signal</keyword>
<evidence type="ECO:0000256" key="3">
    <source>
        <dbReference type="ARBA" id="ARBA00022729"/>
    </source>
</evidence>
<feature type="chain" id="PRO_5007628635" evidence="4">
    <location>
        <begin position="25"/>
        <end position="139"/>
    </location>
</feature>
<dbReference type="RefSeq" id="WP_005015387.1">
    <property type="nucleotide sequence ID" value="NZ_JFZZ01000043.1"/>
</dbReference>